<sequence>PQCFIGPHQFKPLILVSINIMTILTIVALLAIGAAAEEKAPVPDFVVEGTCPTVDEKTLWEQQKPNHAKFAGTWFEVGRTDNPYQLVKECTHSNLTYNGNGFQHITMGLGADGNLLRRDGLTFPFITGANANSPHLSIQFEMPSWAAPFVILDTDYDSYACIYSCMDFNNQFVADFGFVWSRIPDMHIMNFEKCRTAFTKIALNTERIQIIKQGDDCKYDTIQSSLSLKSPKMEL</sequence>
<keyword evidence="3" id="KW-1133">Transmembrane helix</keyword>
<keyword evidence="1" id="KW-1015">Disulfide bond</keyword>
<evidence type="ECO:0000259" key="4">
    <source>
        <dbReference type="Pfam" id="PF00061"/>
    </source>
</evidence>
<keyword evidence="3" id="KW-0472">Membrane</keyword>
<feature type="domain" description="Lipocalin/cytosolic fatty-acid binding" evidence="4">
    <location>
        <begin position="132"/>
        <end position="214"/>
    </location>
</feature>
<dbReference type="InterPro" id="IPR003057">
    <property type="entry name" value="Invtbrt_color"/>
</dbReference>
<dbReference type="PANTHER" id="PTHR10612">
    <property type="entry name" value="APOLIPOPROTEIN D"/>
    <property type="match status" value="1"/>
</dbReference>
<dbReference type="Proteomes" id="UP001497623">
    <property type="component" value="Unassembled WGS sequence"/>
</dbReference>
<name>A0AAV2S313_MEGNR</name>
<organism evidence="5 6">
    <name type="scientific">Meganyctiphanes norvegica</name>
    <name type="common">Northern krill</name>
    <name type="synonym">Thysanopoda norvegica</name>
    <dbReference type="NCBI Taxonomy" id="48144"/>
    <lineage>
        <taxon>Eukaryota</taxon>
        <taxon>Metazoa</taxon>
        <taxon>Ecdysozoa</taxon>
        <taxon>Arthropoda</taxon>
        <taxon>Crustacea</taxon>
        <taxon>Multicrustacea</taxon>
        <taxon>Malacostraca</taxon>
        <taxon>Eumalacostraca</taxon>
        <taxon>Eucarida</taxon>
        <taxon>Euphausiacea</taxon>
        <taxon>Euphausiidae</taxon>
        <taxon>Meganyctiphanes</taxon>
    </lineage>
</organism>
<keyword evidence="6" id="KW-1185">Reference proteome</keyword>
<keyword evidence="3" id="KW-0812">Transmembrane</keyword>
<dbReference type="InterPro" id="IPR000566">
    <property type="entry name" value="Lipocln_cytosolic_FA-bd_dom"/>
</dbReference>
<dbReference type="InterPro" id="IPR012674">
    <property type="entry name" value="Calycin"/>
</dbReference>
<dbReference type="PROSITE" id="PS00213">
    <property type="entry name" value="LIPOCALIN"/>
    <property type="match status" value="1"/>
</dbReference>
<dbReference type="GO" id="GO:0000302">
    <property type="term" value="P:response to reactive oxygen species"/>
    <property type="evidence" value="ECO:0007669"/>
    <property type="project" value="TreeGrafter"/>
</dbReference>
<dbReference type="InterPro" id="IPR022272">
    <property type="entry name" value="Lipocalin_CS"/>
</dbReference>
<evidence type="ECO:0000313" key="5">
    <source>
        <dbReference type="EMBL" id="CAL4153158.1"/>
    </source>
</evidence>
<proteinExistence type="inferred from homology"/>
<evidence type="ECO:0000256" key="2">
    <source>
        <dbReference type="RuleBase" id="RU003695"/>
    </source>
</evidence>
<evidence type="ECO:0000313" key="6">
    <source>
        <dbReference type="Proteomes" id="UP001497623"/>
    </source>
</evidence>
<evidence type="ECO:0000256" key="3">
    <source>
        <dbReference type="SAM" id="Phobius"/>
    </source>
</evidence>
<dbReference type="GO" id="GO:0031409">
    <property type="term" value="F:pigment binding"/>
    <property type="evidence" value="ECO:0007669"/>
    <property type="project" value="InterPro"/>
</dbReference>
<dbReference type="GO" id="GO:0005737">
    <property type="term" value="C:cytoplasm"/>
    <property type="evidence" value="ECO:0007669"/>
    <property type="project" value="TreeGrafter"/>
</dbReference>
<feature type="non-terminal residue" evidence="5">
    <location>
        <position position="1"/>
    </location>
</feature>
<dbReference type="PANTHER" id="PTHR10612:SF62">
    <property type="entry name" value="LIPOCALIN_CYTOSOLIC FATTY-ACID BINDING DOMAIN-CONTAINING PROTEIN"/>
    <property type="match status" value="1"/>
</dbReference>
<dbReference type="PRINTS" id="PR01273">
    <property type="entry name" value="INVTBRTCOLOR"/>
</dbReference>
<dbReference type="SUPFAM" id="SSF50814">
    <property type="entry name" value="Lipocalins"/>
    <property type="match status" value="1"/>
</dbReference>
<dbReference type="Gene3D" id="2.40.128.20">
    <property type="match status" value="1"/>
</dbReference>
<dbReference type="Pfam" id="PF00061">
    <property type="entry name" value="Lipocalin"/>
    <property type="match status" value="1"/>
</dbReference>
<dbReference type="GO" id="GO:0006629">
    <property type="term" value="P:lipid metabolic process"/>
    <property type="evidence" value="ECO:0007669"/>
    <property type="project" value="TreeGrafter"/>
</dbReference>
<dbReference type="AlphaFoldDB" id="A0AAV2S313"/>
<comment type="similarity">
    <text evidence="2">Belongs to the calycin superfamily. Lipocalin family.</text>
</comment>
<reference evidence="5 6" key="1">
    <citation type="submission" date="2024-05" db="EMBL/GenBank/DDBJ databases">
        <authorList>
            <person name="Wallberg A."/>
        </authorList>
    </citation>
    <scope>NUCLEOTIDE SEQUENCE [LARGE SCALE GENOMIC DNA]</scope>
</reference>
<evidence type="ECO:0000256" key="1">
    <source>
        <dbReference type="ARBA" id="ARBA00023157"/>
    </source>
</evidence>
<gene>
    <name evidence="5" type="ORF">MNOR_LOCUS31139</name>
</gene>
<accession>A0AAV2S313</accession>
<protein>
    <recommendedName>
        <fullName evidence="4">Lipocalin/cytosolic fatty-acid binding domain-containing protein</fullName>
    </recommendedName>
</protein>
<dbReference type="EMBL" id="CAXKWB010039474">
    <property type="protein sequence ID" value="CAL4153158.1"/>
    <property type="molecule type" value="Genomic_DNA"/>
</dbReference>
<feature type="transmembrane region" description="Helical" evidence="3">
    <location>
        <begin position="12"/>
        <end position="36"/>
    </location>
</feature>
<comment type="caution">
    <text evidence="5">The sequence shown here is derived from an EMBL/GenBank/DDBJ whole genome shotgun (WGS) entry which is preliminary data.</text>
</comment>